<dbReference type="Proteomes" id="UP001151532">
    <property type="component" value="Chromosome 19"/>
</dbReference>
<evidence type="ECO:0000313" key="2">
    <source>
        <dbReference type="EMBL" id="KAJ6744224.1"/>
    </source>
</evidence>
<gene>
    <name evidence="2" type="ORF">OIU79_030528</name>
</gene>
<sequence length="178" mass="20014">MRSRKENVAKDNLPTSSSLPPYGSKNRVAGKSSRRQVILGCINPSEPPCKAATVRQQLKQEGEFCVVKIKKKDWMKWKSRPVSLNRIEGARGGDGMPGIFGKYLAIFYALCTAEAAVTPLLSGSNFEVCTQLRKVMKNPFIPFFVIESSGISKLTTHEVVINYYIYLKRFCLPPNQYF</sequence>
<protein>
    <submittedName>
        <fullName evidence="2">Uncharacterized protein</fullName>
    </submittedName>
</protein>
<comment type="caution">
    <text evidence="2">The sequence shown here is derived from an EMBL/GenBank/DDBJ whole genome shotgun (WGS) entry which is preliminary data.</text>
</comment>
<dbReference type="AlphaFoldDB" id="A0A9Q0ZRJ8"/>
<name>A0A9Q0ZRJ8_SALPP</name>
<feature type="region of interest" description="Disordered" evidence="1">
    <location>
        <begin position="1"/>
        <end position="31"/>
    </location>
</feature>
<evidence type="ECO:0000256" key="1">
    <source>
        <dbReference type="SAM" id="MobiDB-lite"/>
    </source>
</evidence>
<reference evidence="2" key="2">
    <citation type="journal article" date="2023" name="Int. J. Mol. Sci.">
        <title>De Novo Assembly and Annotation of 11 Diverse Shrub Willow (Salix) Genomes Reveals Novel Gene Organization in Sex-Linked Regions.</title>
        <authorList>
            <person name="Hyden B."/>
            <person name="Feng K."/>
            <person name="Yates T.B."/>
            <person name="Jawdy S."/>
            <person name="Cereghino C."/>
            <person name="Smart L.B."/>
            <person name="Muchero W."/>
        </authorList>
    </citation>
    <scope>NUCLEOTIDE SEQUENCE</scope>
    <source>
        <tissue evidence="2">Shoot tip</tissue>
    </source>
</reference>
<evidence type="ECO:0000313" key="3">
    <source>
        <dbReference type="Proteomes" id="UP001151532"/>
    </source>
</evidence>
<organism evidence="2 3">
    <name type="scientific">Salix purpurea</name>
    <name type="common">Purple osier willow</name>
    <dbReference type="NCBI Taxonomy" id="77065"/>
    <lineage>
        <taxon>Eukaryota</taxon>
        <taxon>Viridiplantae</taxon>
        <taxon>Streptophyta</taxon>
        <taxon>Embryophyta</taxon>
        <taxon>Tracheophyta</taxon>
        <taxon>Spermatophyta</taxon>
        <taxon>Magnoliopsida</taxon>
        <taxon>eudicotyledons</taxon>
        <taxon>Gunneridae</taxon>
        <taxon>Pentapetalae</taxon>
        <taxon>rosids</taxon>
        <taxon>fabids</taxon>
        <taxon>Malpighiales</taxon>
        <taxon>Salicaceae</taxon>
        <taxon>Saliceae</taxon>
        <taxon>Salix</taxon>
    </lineage>
</organism>
<keyword evidence="3" id="KW-1185">Reference proteome</keyword>
<reference evidence="2" key="1">
    <citation type="submission" date="2022-11" db="EMBL/GenBank/DDBJ databases">
        <authorList>
            <person name="Hyden B.L."/>
            <person name="Feng K."/>
            <person name="Yates T."/>
            <person name="Jawdy S."/>
            <person name="Smart L.B."/>
            <person name="Muchero W."/>
        </authorList>
    </citation>
    <scope>NUCLEOTIDE SEQUENCE</scope>
    <source>
        <tissue evidence="2">Shoot tip</tissue>
    </source>
</reference>
<dbReference type="EMBL" id="JAPFFK010000009">
    <property type="protein sequence ID" value="KAJ6744224.1"/>
    <property type="molecule type" value="Genomic_DNA"/>
</dbReference>
<dbReference type="OrthoDB" id="10336777at2759"/>
<accession>A0A9Q0ZRJ8</accession>
<proteinExistence type="predicted"/>